<reference evidence="11 12" key="1">
    <citation type="submission" date="2021-01" db="EMBL/GenBank/DDBJ databases">
        <title>Genome Sequencing of Type Strains.</title>
        <authorList>
            <person name="Lemaire J.F."/>
            <person name="Inderbitzin P."/>
            <person name="Collins S.B."/>
            <person name="Wespe N."/>
            <person name="Knight-Connoni V."/>
        </authorList>
    </citation>
    <scope>NUCLEOTIDE SEQUENCE [LARGE SCALE GENOMIC DNA]</scope>
    <source>
        <strain evidence="11 12">DSM 14730</strain>
    </source>
</reference>
<evidence type="ECO:0000256" key="1">
    <source>
        <dbReference type="ARBA" id="ARBA00004772"/>
    </source>
</evidence>
<evidence type="ECO:0000256" key="4">
    <source>
        <dbReference type="ARBA" id="ARBA00023239"/>
    </source>
</evidence>
<comment type="similarity">
    <text evidence="2 9">Belongs to the uroporphyrinogen-III synthase family.</text>
</comment>
<keyword evidence="4 9" id="KW-0456">Lyase</keyword>
<dbReference type="EC" id="4.2.1.75" evidence="3 9"/>
<accession>A0ABS2ZL66</accession>
<sequence length="253" mass="28404">MKWKDRSLEGKTILVTRPKEQAEPLITRIKERGGIPLSFPVVSIKGAKNVLKEKILDDLSSFHWIIFTSKNGVDYFFQLINDLDVSLQNHKFAAVGEKTADTLRRYGVTSILVPGRFDASDLAEVLKKQVLKDERILFPKGNLAPSYLKESLADIAHVEELIVYETTSAVDLDWSLPEKADCFFFLSPSAVSFMMKQDAIKHNSTIYKTPVFCIGPTTKASAEKSGFLHVFMPNNFTAEDMVNCAISYFQGGR</sequence>
<dbReference type="InterPro" id="IPR039793">
    <property type="entry name" value="UROS/Hem4"/>
</dbReference>
<evidence type="ECO:0000259" key="10">
    <source>
        <dbReference type="Pfam" id="PF02602"/>
    </source>
</evidence>
<dbReference type="Proteomes" id="UP001319060">
    <property type="component" value="Unassembled WGS sequence"/>
</dbReference>
<keyword evidence="12" id="KW-1185">Reference proteome</keyword>
<gene>
    <name evidence="11" type="ORF">JYA64_19210</name>
</gene>
<comment type="caution">
    <text evidence="11">The sequence shown here is derived from an EMBL/GenBank/DDBJ whole genome shotgun (WGS) entry which is preliminary data.</text>
</comment>
<comment type="pathway">
    <text evidence="1 9">Porphyrin-containing compound metabolism; protoporphyrin-IX biosynthesis; coproporphyrinogen-III from 5-aminolevulinate: step 3/4.</text>
</comment>
<dbReference type="CDD" id="cd06578">
    <property type="entry name" value="HemD"/>
    <property type="match status" value="1"/>
</dbReference>
<name>A0ABS2ZL66_9BACL</name>
<proteinExistence type="inferred from homology"/>
<evidence type="ECO:0000256" key="3">
    <source>
        <dbReference type="ARBA" id="ARBA00013109"/>
    </source>
</evidence>
<evidence type="ECO:0000313" key="12">
    <source>
        <dbReference type="Proteomes" id="UP001319060"/>
    </source>
</evidence>
<dbReference type="InterPro" id="IPR003754">
    <property type="entry name" value="4pyrrol_synth_uPrphyn_synth"/>
</dbReference>
<dbReference type="SUPFAM" id="SSF69618">
    <property type="entry name" value="HemD-like"/>
    <property type="match status" value="1"/>
</dbReference>
<organism evidence="11 12">
    <name type="scientific">Fictibacillus barbaricus</name>
    <dbReference type="NCBI Taxonomy" id="182136"/>
    <lineage>
        <taxon>Bacteria</taxon>
        <taxon>Bacillati</taxon>
        <taxon>Bacillota</taxon>
        <taxon>Bacilli</taxon>
        <taxon>Bacillales</taxon>
        <taxon>Fictibacillaceae</taxon>
        <taxon>Fictibacillus</taxon>
    </lineage>
</organism>
<comment type="function">
    <text evidence="6 9">Catalyzes cyclization of the linear tetrapyrrole, hydroxymethylbilane, to the macrocyclic uroporphyrinogen III.</text>
</comment>
<evidence type="ECO:0000256" key="9">
    <source>
        <dbReference type="RuleBase" id="RU366031"/>
    </source>
</evidence>
<dbReference type="InterPro" id="IPR036108">
    <property type="entry name" value="4pyrrol_syn_uPrphyn_synt_sf"/>
</dbReference>
<comment type="catalytic activity">
    <reaction evidence="8 9">
        <text>hydroxymethylbilane = uroporphyrinogen III + H2O</text>
        <dbReference type="Rhea" id="RHEA:18965"/>
        <dbReference type="ChEBI" id="CHEBI:15377"/>
        <dbReference type="ChEBI" id="CHEBI:57308"/>
        <dbReference type="ChEBI" id="CHEBI:57845"/>
        <dbReference type="EC" id="4.2.1.75"/>
    </reaction>
</comment>
<protein>
    <recommendedName>
        <fullName evidence="7 9">Uroporphyrinogen-III synthase</fullName>
        <ecNumber evidence="3 9">4.2.1.75</ecNumber>
    </recommendedName>
</protein>
<keyword evidence="5 9" id="KW-0627">Porphyrin biosynthesis</keyword>
<dbReference type="PANTHER" id="PTHR38042:SF1">
    <property type="entry name" value="UROPORPHYRINOGEN-III SYNTHASE, CHLOROPLASTIC"/>
    <property type="match status" value="1"/>
</dbReference>
<evidence type="ECO:0000256" key="8">
    <source>
        <dbReference type="ARBA" id="ARBA00048617"/>
    </source>
</evidence>
<evidence type="ECO:0000256" key="2">
    <source>
        <dbReference type="ARBA" id="ARBA00008133"/>
    </source>
</evidence>
<evidence type="ECO:0000256" key="6">
    <source>
        <dbReference type="ARBA" id="ARBA00037589"/>
    </source>
</evidence>
<evidence type="ECO:0000256" key="5">
    <source>
        <dbReference type="ARBA" id="ARBA00023244"/>
    </source>
</evidence>
<feature type="domain" description="Tetrapyrrole biosynthesis uroporphyrinogen III synthase" evidence="10">
    <location>
        <begin position="25"/>
        <end position="242"/>
    </location>
</feature>
<evidence type="ECO:0000256" key="7">
    <source>
        <dbReference type="ARBA" id="ARBA00040167"/>
    </source>
</evidence>
<dbReference type="EMBL" id="JAFHKS010000044">
    <property type="protein sequence ID" value="MBN3547445.1"/>
    <property type="molecule type" value="Genomic_DNA"/>
</dbReference>
<dbReference type="Pfam" id="PF02602">
    <property type="entry name" value="HEM4"/>
    <property type="match status" value="1"/>
</dbReference>
<dbReference type="Gene3D" id="3.40.50.10090">
    <property type="match status" value="2"/>
</dbReference>
<dbReference type="RefSeq" id="WP_188401685.1">
    <property type="nucleotide sequence ID" value="NZ_BMCE01000001.1"/>
</dbReference>
<dbReference type="PANTHER" id="PTHR38042">
    <property type="entry name" value="UROPORPHYRINOGEN-III SYNTHASE, CHLOROPLASTIC"/>
    <property type="match status" value="1"/>
</dbReference>
<evidence type="ECO:0000313" key="11">
    <source>
        <dbReference type="EMBL" id="MBN3547445.1"/>
    </source>
</evidence>